<evidence type="ECO:0000313" key="2">
    <source>
        <dbReference type="EMBL" id="MEU5709697.1"/>
    </source>
</evidence>
<dbReference type="PANTHER" id="PTHR31151">
    <property type="entry name" value="PROLINE-TRNA LIGASE (DUF1680)"/>
    <property type="match status" value="1"/>
</dbReference>
<accession>A0ABV3ACM7</accession>
<protein>
    <submittedName>
        <fullName evidence="2">Beta-L-arabinofuranosidase domain-containing protein</fullName>
    </submittedName>
</protein>
<dbReference type="Pfam" id="PF07944">
    <property type="entry name" value="Beta-AFase-like_GH127_cat"/>
    <property type="match status" value="1"/>
</dbReference>
<organism evidence="2 3">
    <name type="scientific">Streptomyces flaveolus</name>
    <dbReference type="NCBI Taxonomy" id="67297"/>
    <lineage>
        <taxon>Bacteria</taxon>
        <taxon>Bacillati</taxon>
        <taxon>Actinomycetota</taxon>
        <taxon>Actinomycetes</taxon>
        <taxon>Kitasatosporales</taxon>
        <taxon>Streptomycetaceae</taxon>
        <taxon>Streptomyces</taxon>
    </lineage>
</organism>
<evidence type="ECO:0000259" key="1">
    <source>
        <dbReference type="Pfam" id="PF07944"/>
    </source>
</evidence>
<feature type="domain" description="Non-reducing end beta-L-arabinofuranosidase-like GH127 catalytic" evidence="1">
    <location>
        <begin position="9"/>
        <end position="112"/>
    </location>
</feature>
<dbReference type="EMBL" id="JBFAEG010000016">
    <property type="protein sequence ID" value="MEU5709697.1"/>
    <property type="molecule type" value="Genomic_DNA"/>
</dbReference>
<gene>
    <name evidence="2" type="ORF">AB0H04_22940</name>
</gene>
<proteinExistence type="predicted"/>
<dbReference type="PANTHER" id="PTHR31151:SF0">
    <property type="entry name" value="PROLINE-TRNA LIGASE (DUF1680)"/>
    <property type="match status" value="1"/>
</dbReference>
<evidence type="ECO:0000313" key="3">
    <source>
        <dbReference type="Proteomes" id="UP001551011"/>
    </source>
</evidence>
<dbReference type="Proteomes" id="UP001551011">
    <property type="component" value="Unassembled WGS sequence"/>
</dbReference>
<dbReference type="RefSeq" id="WP_359258120.1">
    <property type="nucleotide sequence ID" value="NZ_JBFAEG010000016.1"/>
</dbReference>
<reference evidence="2 3" key="1">
    <citation type="submission" date="2024-06" db="EMBL/GenBank/DDBJ databases">
        <title>The Natural Products Discovery Center: Release of the First 8490 Sequenced Strains for Exploring Actinobacteria Biosynthetic Diversity.</title>
        <authorList>
            <person name="Kalkreuter E."/>
            <person name="Kautsar S.A."/>
            <person name="Yang D."/>
            <person name="Bader C.D."/>
            <person name="Teijaro C.N."/>
            <person name="Fluegel L."/>
            <person name="Davis C.M."/>
            <person name="Simpson J.R."/>
            <person name="Lauterbach L."/>
            <person name="Steele A.D."/>
            <person name="Gui C."/>
            <person name="Meng S."/>
            <person name="Li G."/>
            <person name="Viehrig K."/>
            <person name="Ye F."/>
            <person name="Su P."/>
            <person name="Kiefer A.F."/>
            <person name="Nichols A."/>
            <person name="Cepeda A.J."/>
            <person name="Yan W."/>
            <person name="Fan B."/>
            <person name="Jiang Y."/>
            <person name="Adhikari A."/>
            <person name="Zheng C.-J."/>
            <person name="Schuster L."/>
            <person name="Cowan T.M."/>
            <person name="Smanski M.J."/>
            <person name="Chevrette M.G."/>
            <person name="De Carvalho L.P.S."/>
            <person name="Shen B."/>
        </authorList>
    </citation>
    <scope>NUCLEOTIDE SEQUENCE [LARGE SCALE GENOMIC DNA]</scope>
    <source>
        <strain evidence="2 3">NPDC020594</strain>
    </source>
</reference>
<keyword evidence="3" id="KW-1185">Reference proteome</keyword>
<name>A0ABV3ACM7_9ACTN</name>
<comment type="caution">
    <text evidence="2">The sequence shown here is derived from an EMBL/GenBank/DDBJ whole genome shotgun (WGS) entry which is preliminary data.</text>
</comment>
<dbReference type="InterPro" id="IPR012878">
    <property type="entry name" value="Beta-AFase-like_GH127_cat"/>
</dbReference>
<sequence length="140" mass="15866">MLCVVAGQLSNGTCENCNSYNMLKLTRLLHFGDPDRTDLLDYYERTLFNQMLGEQDRDSAHGFNICYTGLGPGSFKQQPSFMGTDPDAYSTDYDNFSCDHGTGMETHAKFADTVYTHDEQRLLVNLFIPSEVRRQEKGIT</sequence>